<dbReference type="RefSeq" id="WP_117584916.1">
    <property type="nucleotide sequence ID" value="NZ_QRST01000006.1"/>
</dbReference>
<proteinExistence type="predicted"/>
<accession>A0A411ZTU3</accession>
<evidence type="ECO:0008006" key="3">
    <source>
        <dbReference type="Google" id="ProtNLM"/>
    </source>
</evidence>
<reference evidence="1 2" key="1">
    <citation type="submission" date="2018-08" db="EMBL/GenBank/DDBJ databases">
        <title>A genome reference for cultivated species of the human gut microbiota.</title>
        <authorList>
            <person name="Zou Y."/>
            <person name="Xue W."/>
            <person name="Luo G."/>
        </authorList>
    </citation>
    <scope>NUCLEOTIDE SEQUENCE [LARGE SCALE GENOMIC DNA]</scope>
    <source>
        <strain evidence="1 2">AF29-2</strain>
    </source>
</reference>
<evidence type="ECO:0000313" key="1">
    <source>
        <dbReference type="EMBL" id="RGQ06227.1"/>
    </source>
</evidence>
<dbReference type="Pfam" id="PF02596">
    <property type="entry name" value="DUF169"/>
    <property type="match status" value="1"/>
</dbReference>
<dbReference type="InterPro" id="IPR003748">
    <property type="entry name" value="DUF169"/>
</dbReference>
<name>A0A411ZTU3_9FIRM</name>
<gene>
    <name evidence="1" type="ORF">DWZ11_04535</name>
</gene>
<sequence length="239" mass="26822">MDSKIAKAIKLKNQPIAVYRTDIKEDNALQFKEGVWGCVIAMLNAASKGKTAIFSQETTACMGGRAGLGLKAYDLGYIEYFLSTGANDGREGECYKKNPELARNFIVNVPKINSKKYVVFKPLELVTDENQPEIIVFLVNADQLSALTVLANYDQDTQDNVELRFGAGCAQSILFALKHFEENSIKCTIGLTDPSARKCIDKDILSFSMPYYRYLQLEAQVEESFLTKTTWRNLSKRIE</sequence>
<evidence type="ECO:0000313" key="2">
    <source>
        <dbReference type="Proteomes" id="UP000284662"/>
    </source>
</evidence>
<dbReference type="Proteomes" id="UP000284662">
    <property type="component" value="Unassembled WGS sequence"/>
</dbReference>
<dbReference type="AlphaFoldDB" id="A0A411ZTU3"/>
<comment type="caution">
    <text evidence="1">The sequence shown here is derived from an EMBL/GenBank/DDBJ whole genome shotgun (WGS) entry which is preliminary data.</text>
</comment>
<dbReference type="EMBL" id="QRST01000006">
    <property type="protein sequence ID" value="RGQ06227.1"/>
    <property type="molecule type" value="Genomic_DNA"/>
</dbReference>
<protein>
    <recommendedName>
        <fullName evidence="3">DUF169 domain-containing protein</fullName>
    </recommendedName>
</protein>
<organism evidence="1 2">
    <name type="scientific">Megamonas rupellensis</name>
    <dbReference type="NCBI Taxonomy" id="491921"/>
    <lineage>
        <taxon>Bacteria</taxon>
        <taxon>Bacillati</taxon>
        <taxon>Bacillota</taxon>
        <taxon>Negativicutes</taxon>
        <taxon>Selenomonadales</taxon>
        <taxon>Selenomonadaceae</taxon>
        <taxon>Megamonas</taxon>
    </lineage>
</organism>